<feature type="non-terminal residue" evidence="2">
    <location>
        <position position="91"/>
    </location>
</feature>
<evidence type="ECO:0000256" key="1">
    <source>
        <dbReference type="SAM" id="SignalP"/>
    </source>
</evidence>
<evidence type="ECO:0008006" key="3">
    <source>
        <dbReference type="Google" id="ProtNLM"/>
    </source>
</evidence>
<feature type="non-terminal residue" evidence="2">
    <location>
        <position position="1"/>
    </location>
</feature>
<feature type="signal peptide" evidence="1">
    <location>
        <begin position="1"/>
        <end position="18"/>
    </location>
</feature>
<sequence>QMVFFLFFYNTFPSLSLCVSSLVFQPIIPPSCFLICSLHSNRFLLNSPLSFIFFSSCISSTFGTLCQCVSCGRLLELTRPLAVPCLGALML</sequence>
<keyword evidence="1" id="KW-0732">Signal</keyword>
<name>A0A1A7ZI21_NOTFU</name>
<feature type="chain" id="PRO_5008364633" description="Secreted protein" evidence="1">
    <location>
        <begin position="19"/>
        <end position="91"/>
    </location>
</feature>
<reference evidence="2" key="2">
    <citation type="submission" date="2016-06" db="EMBL/GenBank/DDBJ databases">
        <title>The genome of a short-lived fish provides insights into sex chromosome evolution and the genetic control of aging.</title>
        <authorList>
            <person name="Reichwald K."/>
            <person name="Felder M."/>
            <person name="Petzold A."/>
            <person name="Koch P."/>
            <person name="Groth M."/>
            <person name="Platzer M."/>
        </authorList>
    </citation>
    <scope>NUCLEOTIDE SEQUENCE</scope>
    <source>
        <tissue evidence="2">Brain</tissue>
    </source>
</reference>
<dbReference type="EMBL" id="HADY01003992">
    <property type="protein sequence ID" value="SBP42477.1"/>
    <property type="molecule type" value="Transcribed_RNA"/>
</dbReference>
<organism evidence="2">
    <name type="scientific">Nothobranchius furzeri</name>
    <name type="common">Turquoise killifish</name>
    <dbReference type="NCBI Taxonomy" id="105023"/>
    <lineage>
        <taxon>Eukaryota</taxon>
        <taxon>Metazoa</taxon>
        <taxon>Chordata</taxon>
        <taxon>Craniata</taxon>
        <taxon>Vertebrata</taxon>
        <taxon>Euteleostomi</taxon>
        <taxon>Actinopterygii</taxon>
        <taxon>Neopterygii</taxon>
        <taxon>Teleostei</taxon>
        <taxon>Neoteleostei</taxon>
        <taxon>Acanthomorphata</taxon>
        <taxon>Ovalentaria</taxon>
        <taxon>Atherinomorphae</taxon>
        <taxon>Cyprinodontiformes</taxon>
        <taxon>Nothobranchiidae</taxon>
        <taxon>Nothobranchius</taxon>
    </lineage>
</organism>
<reference evidence="2" key="1">
    <citation type="submission" date="2016-05" db="EMBL/GenBank/DDBJ databases">
        <authorList>
            <person name="Lavstsen T."/>
            <person name="Jespersen J.S."/>
        </authorList>
    </citation>
    <scope>NUCLEOTIDE SEQUENCE</scope>
    <source>
        <tissue evidence="2">Brain</tissue>
    </source>
</reference>
<protein>
    <recommendedName>
        <fullName evidence="3">Secreted protein</fullName>
    </recommendedName>
</protein>
<gene>
    <name evidence="2" type="primary">CABZ01058048.1</name>
</gene>
<accession>A0A1A7ZI21</accession>
<proteinExistence type="predicted"/>
<evidence type="ECO:0000313" key="2">
    <source>
        <dbReference type="EMBL" id="SBP42477.1"/>
    </source>
</evidence>
<dbReference type="AlphaFoldDB" id="A0A1A7ZI21"/>